<comment type="caution">
    <text evidence="7">The sequence shown here is derived from an EMBL/GenBank/DDBJ whole genome shotgun (WGS) entry which is preliminary data.</text>
</comment>
<accession>A0AAD3ZYE8</accession>
<dbReference type="InterPro" id="IPR036388">
    <property type="entry name" value="WH-like_DNA-bd_sf"/>
</dbReference>
<organism evidence="7 8">
    <name type="scientific">Microbacterium maritypicum</name>
    <name type="common">Microbacterium liquefaciens</name>
    <dbReference type="NCBI Taxonomy" id="33918"/>
    <lineage>
        <taxon>Bacteria</taxon>
        <taxon>Bacillati</taxon>
        <taxon>Actinomycetota</taxon>
        <taxon>Actinomycetes</taxon>
        <taxon>Micrococcales</taxon>
        <taxon>Microbacteriaceae</taxon>
        <taxon>Microbacterium</taxon>
    </lineage>
</organism>
<dbReference type="SMART" id="SM00420">
    <property type="entry name" value="HTH_DEOR"/>
    <property type="match status" value="1"/>
</dbReference>
<evidence type="ECO:0000313" key="8">
    <source>
        <dbReference type="Proteomes" id="UP000436027"/>
    </source>
</evidence>
<evidence type="ECO:0000256" key="3">
    <source>
        <dbReference type="ARBA" id="ARBA00023015"/>
    </source>
</evidence>
<protein>
    <recommendedName>
        <fullName evidence="1">Lactose phosphotransferase system repressor</fullName>
    </recommendedName>
</protein>
<dbReference type="PRINTS" id="PR00037">
    <property type="entry name" value="HTHLACR"/>
</dbReference>
<evidence type="ECO:0000256" key="2">
    <source>
        <dbReference type="ARBA" id="ARBA00022491"/>
    </source>
</evidence>
<evidence type="ECO:0000256" key="1">
    <source>
        <dbReference type="ARBA" id="ARBA00021390"/>
    </source>
</evidence>
<evidence type="ECO:0000256" key="4">
    <source>
        <dbReference type="ARBA" id="ARBA00023163"/>
    </source>
</evidence>
<dbReference type="Gene3D" id="3.40.50.1360">
    <property type="match status" value="1"/>
</dbReference>
<dbReference type="InterPro" id="IPR037171">
    <property type="entry name" value="NagB/RpiA_transferase-like"/>
</dbReference>
<dbReference type="EMBL" id="WAAQ01000001">
    <property type="protein sequence ID" value="KAB1885905.1"/>
    <property type="molecule type" value="Genomic_DNA"/>
</dbReference>
<dbReference type="Gene3D" id="1.10.10.10">
    <property type="entry name" value="Winged helix-like DNA-binding domain superfamily/Winged helix DNA-binding domain"/>
    <property type="match status" value="1"/>
</dbReference>
<reference evidence="7 8" key="1">
    <citation type="submission" date="2019-09" db="EMBL/GenBank/DDBJ databases">
        <title>Whole genome sequencing of Microbacterium maritypicum.</title>
        <authorList>
            <person name="Lenchi N."/>
        </authorList>
    </citation>
    <scope>NUCLEOTIDE SEQUENCE [LARGE SCALE GENOMIC DNA]</scope>
    <source>
        <strain evidence="7 8">DSM 12512</strain>
    </source>
</reference>
<dbReference type="AlphaFoldDB" id="A0AAD3ZYE8"/>
<dbReference type="SMART" id="SM01134">
    <property type="entry name" value="DeoRC"/>
    <property type="match status" value="1"/>
</dbReference>
<dbReference type="Proteomes" id="UP000436027">
    <property type="component" value="Unassembled WGS sequence"/>
</dbReference>
<dbReference type="InterPro" id="IPR014036">
    <property type="entry name" value="DeoR-like_C"/>
</dbReference>
<dbReference type="GO" id="GO:0003700">
    <property type="term" value="F:DNA-binding transcription factor activity"/>
    <property type="evidence" value="ECO:0007669"/>
    <property type="project" value="InterPro"/>
</dbReference>
<dbReference type="InterPro" id="IPR050313">
    <property type="entry name" value="Carb_Metab_HTH_regulators"/>
</dbReference>
<dbReference type="SUPFAM" id="SSF46785">
    <property type="entry name" value="Winged helix' DNA-binding domain"/>
    <property type="match status" value="1"/>
</dbReference>
<dbReference type="InterPro" id="IPR036390">
    <property type="entry name" value="WH_DNA-bd_sf"/>
</dbReference>
<sequence length="249" mass="25921">MLAAQRKDHLLDLLARDGRVVAKTVADEVGVSEDAIRRDLRELAEEGKLQRVYGGALPIPAPEAPVSERTELATASKERVARAAVATIRPDSTIILDAGTTTLAMARILPSGTGLTVITASPTVALAAAEHSDARVIMVGGELSRHSLVTGGGMAMEAIQHLAADTFFLGATGIDPARGLTTGELDDAVTKRALASRCTETVVLASEEKIGAVARYPILALDAVTAIITDPADDNPLTAEVESRIAGQE</sequence>
<keyword evidence="4" id="KW-0804">Transcription</keyword>
<dbReference type="PANTHER" id="PTHR30363">
    <property type="entry name" value="HTH-TYPE TRANSCRIPTIONAL REGULATOR SRLR-RELATED"/>
    <property type="match status" value="1"/>
</dbReference>
<gene>
    <name evidence="7" type="ORF">F6W70_00095</name>
</gene>
<feature type="domain" description="HTH deoR-type" evidence="6">
    <location>
        <begin position="3"/>
        <end position="58"/>
    </location>
</feature>
<comment type="function">
    <text evidence="5">Repressor of the lactose catabolism operon. Galactose-6-phosphate is the inducer.</text>
</comment>
<dbReference type="Pfam" id="PF00455">
    <property type="entry name" value="DeoRC"/>
    <property type="match status" value="1"/>
</dbReference>
<dbReference type="Pfam" id="PF08220">
    <property type="entry name" value="HTH_DeoR"/>
    <property type="match status" value="1"/>
</dbReference>
<keyword evidence="2" id="KW-0678">Repressor</keyword>
<evidence type="ECO:0000259" key="6">
    <source>
        <dbReference type="PROSITE" id="PS51000"/>
    </source>
</evidence>
<evidence type="ECO:0000313" key="7">
    <source>
        <dbReference type="EMBL" id="KAB1885905.1"/>
    </source>
</evidence>
<name>A0AAD3ZYE8_MICMQ</name>
<keyword evidence="3" id="KW-0805">Transcription regulation</keyword>
<proteinExistence type="predicted"/>
<dbReference type="SUPFAM" id="SSF100950">
    <property type="entry name" value="NagB/RpiA/CoA transferase-like"/>
    <property type="match status" value="1"/>
</dbReference>
<dbReference type="PROSITE" id="PS51000">
    <property type="entry name" value="HTH_DEOR_2"/>
    <property type="match status" value="1"/>
</dbReference>
<evidence type="ECO:0000256" key="5">
    <source>
        <dbReference type="ARBA" id="ARBA00024937"/>
    </source>
</evidence>
<dbReference type="PANTHER" id="PTHR30363:SF4">
    <property type="entry name" value="GLYCEROL-3-PHOSPHATE REGULON REPRESSOR"/>
    <property type="match status" value="1"/>
</dbReference>
<dbReference type="InterPro" id="IPR001034">
    <property type="entry name" value="DeoR_HTH"/>
</dbReference>
<dbReference type="RefSeq" id="WP_151485583.1">
    <property type="nucleotide sequence ID" value="NZ_BAAAIN010000002.1"/>
</dbReference>